<sequence>MLRAVPLAVLALSSTVVFAQSDLPPRVVVPDKLAGYWTLVNSSVEADVPIMARNISSPGCATVSFVVEKDGHTSTIKVQRVVPAGDLAKIATSMATNMRFEPTVTNAGRDRVFSWLIFPFNAPTDPAARTAVMKQCQIDKLGWNDR</sequence>
<keyword evidence="4" id="KW-1185">Reference proteome</keyword>
<dbReference type="SUPFAM" id="SSF74653">
    <property type="entry name" value="TolA/TonB C-terminal domain"/>
    <property type="match status" value="1"/>
</dbReference>
<dbReference type="EMBL" id="SLWQ01000001">
    <property type="protein sequence ID" value="TCO42859.1"/>
    <property type="molecule type" value="Genomic_DNA"/>
</dbReference>
<dbReference type="OrthoDB" id="5957272at2"/>
<name>A0A4R2IG98_9GAMM</name>
<feature type="chain" id="PRO_5020319432" evidence="1">
    <location>
        <begin position="20"/>
        <end position="146"/>
    </location>
</feature>
<protein>
    <submittedName>
        <fullName evidence="3">TonB-like protein</fullName>
    </submittedName>
</protein>
<gene>
    <name evidence="3" type="ORF">EV148_101266</name>
</gene>
<feature type="domain" description="TonB C-terminal" evidence="2">
    <location>
        <begin position="49"/>
        <end position="112"/>
    </location>
</feature>
<reference evidence="3 4" key="1">
    <citation type="journal article" date="2015" name="Stand. Genomic Sci.">
        <title>Genomic Encyclopedia of Bacterial and Archaeal Type Strains, Phase III: the genomes of soil and plant-associated and newly described type strains.</title>
        <authorList>
            <person name="Whitman W.B."/>
            <person name="Woyke T."/>
            <person name="Klenk H.P."/>
            <person name="Zhou Y."/>
            <person name="Lilburn T.G."/>
            <person name="Beck B.J."/>
            <person name="De Vos P."/>
            <person name="Vandamme P."/>
            <person name="Eisen J.A."/>
            <person name="Garrity G."/>
            <person name="Hugenholtz P."/>
            <person name="Kyrpides N.C."/>
        </authorList>
    </citation>
    <scope>NUCLEOTIDE SEQUENCE [LARGE SCALE GENOMIC DNA]</scope>
    <source>
        <strain evidence="3 4">A3</strain>
    </source>
</reference>
<dbReference type="GO" id="GO:0055085">
    <property type="term" value="P:transmembrane transport"/>
    <property type="evidence" value="ECO:0007669"/>
    <property type="project" value="InterPro"/>
</dbReference>
<proteinExistence type="predicted"/>
<evidence type="ECO:0000259" key="2">
    <source>
        <dbReference type="Pfam" id="PF03544"/>
    </source>
</evidence>
<dbReference type="RefSeq" id="WP_158287255.1">
    <property type="nucleotide sequence ID" value="NZ_JACGXM010000001.1"/>
</dbReference>
<organism evidence="3 4">
    <name type="scientific">Dokdonella fugitiva</name>
    <dbReference type="NCBI Taxonomy" id="328517"/>
    <lineage>
        <taxon>Bacteria</taxon>
        <taxon>Pseudomonadati</taxon>
        <taxon>Pseudomonadota</taxon>
        <taxon>Gammaproteobacteria</taxon>
        <taxon>Lysobacterales</taxon>
        <taxon>Rhodanobacteraceae</taxon>
        <taxon>Dokdonella</taxon>
    </lineage>
</organism>
<feature type="signal peptide" evidence="1">
    <location>
        <begin position="1"/>
        <end position="19"/>
    </location>
</feature>
<evidence type="ECO:0000256" key="1">
    <source>
        <dbReference type="SAM" id="SignalP"/>
    </source>
</evidence>
<dbReference type="Proteomes" id="UP000294862">
    <property type="component" value="Unassembled WGS sequence"/>
</dbReference>
<evidence type="ECO:0000313" key="4">
    <source>
        <dbReference type="Proteomes" id="UP000294862"/>
    </source>
</evidence>
<accession>A0A4R2IG98</accession>
<evidence type="ECO:0000313" key="3">
    <source>
        <dbReference type="EMBL" id="TCO42859.1"/>
    </source>
</evidence>
<keyword evidence="1" id="KW-0732">Signal</keyword>
<dbReference type="AlphaFoldDB" id="A0A4R2IG98"/>
<dbReference type="InterPro" id="IPR037682">
    <property type="entry name" value="TonB_C"/>
</dbReference>
<dbReference type="Gene3D" id="3.30.1150.10">
    <property type="match status" value="1"/>
</dbReference>
<comment type="caution">
    <text evidence="3">The sequence shown here is derived from an EMBL/GenBank/DDBJ whole genome shotgun (WGS) entry which is preliminary data.</text>
</comment>
<dbReference type="Pfam" id="PF03544">
    <property type="entry name" value="TonB_C"/>
    <property type="match status" value="1"/>
</dbReference>